<dbReference type="Proteomes" id="UP000624709">
    <property type="component" value="Unassembled WGS sequence"/>
</dbReference>
<gene>
    <name evidence="4" type="ORF">Apa02nite_075450</name>
</gene>
<dbReference type="InterPro" id="IPR036513">
    <property type="entry name" value="STAS_dom_sf"/>
</dbReference>
<proteinExistence type="inferred from homology"/>
<dbReference type="Gene3D" id="3.30.750.24">
    <property type="entry name" value="STAS domain"/>
    <property type="match status" value="1"/>
</dbReference>
<dbReference type="SUPFAM" id="SSF52091">
    <property type="entry name" value="SpoIIaa-like"/>
    <property type="match status" value="1"/>
</dbReference>
<feature type="domain" description="STAS" evidence="3">
    <location>
        <begin position="15"/>
        <end position="119"/>
    </location>
</feature>
<evidence type="ECO:0000256" key="1">
    <source>
        <dbReference type="ARBA" id="ARBA00009013"/>
    </source>
</evidence>
<dbReference type="CDD" id="cd07043">
    <property type="entry name" value="STAS_anti-anti-sigma_factors"/>
    <property type="match status" value="1"/>
</dbReference>
<dbReference type="PROSITE" id="PS50801">
    <property type="entry name" value="STAS"/>
    <property type="match status" value="1"/>
</dbReference>
<comment type="caution">
    <text evidence="4">The sequence shown here is derived from an EMBL/GenBank/DDBJ whole genome shotgun (WGS) entry which is preliminary data.</text>
</comment>
<evidence type="ECO:0000313" key="5">
    <source>
        <dbReference type="Proteomes" id="UP000624709"/>
    </source>
</evidence>
<dbReference type="InterPro" id="IPR002645">
    <property type="entry name" value="STAS_dom"/>
</dbReference>
<dbReference type="RefSeq" id="WP_203829291.1">
    <property type="nucleotide sequence ID" value="NZ_BAAATY010000023.1"/>
</dbReference>
<accession>A0ABQ4BL83</accession>
<evidence type="ECO:0000259" key="3">
    <source>
        <dbReference type="PROSITE" id="PS50801"/>
    </source>
</evidence>
<dbReference type="InterPro" id="IPR003658">
    <property type="entry name" value="Anti-sigma_ant"/>
</dbReference>
<organism evidence="4 5">
    <name type="scientific">Actinoplanes palleronii</name>
    <dbReference type="NCBI Taxonomy" id="113570"/>
    <lineage>
        <taxon>Bacteria</taxon>
        <taxon>Bacillati</taxon>
        <taxon>Actinomycetota</taxon>
        <taxon>Actinomycetes</taxon>
        <taxon>Micromonosporales</taxon>
        <taxon>Micromonosporaceae</taxon>
        <taxon>Actinoplanes</taxon>
    </lineage>
</organism>
<dbReference type="NCBIfam" id="TIGR00377">
    <property type="entry name" value="ant_ant_sig"/>
    <property type="match status" value="1"/>
</dbReference>
<evidence type="ECO:0000256" key="2">
    <source>
        <dbReference type="RuleBase" id="RU003749"/>
    </source>
</evidence>
<dbReference type="PANTHER" id="PTHR33495:SF2">
    <property type="entry name" value="ANTI-SIGMA FACTOR ANTAGONIST TM_1081-RELATED"/>
    <property type="match status" value="1"/>
</dbReference>
<comment type="similarity">
    <text evidence="1 2">Belongs to the anti-sigma-factor antagonist family.</text>
</comment>
<protein>
    <recommendedName>
        <fullName evidence="2">Anti-sigma factor antagonist</fullName>
    </recommendedName>
</protein>
<dbReference type="Pfam" id="PF01740">
    <property type="entry name" value="STAS"/>
    <property type="match status" value="1"/>
</dbReference>
<name>A0ABQ4BL83_9ACTN</name>
<reference evidence="4 5" key="1">
    <citation type="submission" date="2021-01" db="EMBL/GenBank/DDBJ databases">
        <title>Whole genome shotgun sequence of Actinoplanes palleronii NBRC 14916.</title>
        <authorList>
            <person name="Komaki H."/>
            <person name="Tamura T."/>
        </authorList>
    </citation>
    <scope>NUCLEOTIDE SEQUENCE [LARGE SCALE GENOMIC DNA]</scope>
    <source>
        <strain evidence="4 5">NBRC 14916</strain>
    </source>
</reference>
<dbReference type="EMBL" id="BOMS01000125">
    <property type="protein sequence ID" value="GIE71437.1"/>
    <property type="molecule type" value="Genomic_DNA"/>
</dbReference>
<evidence type="ECO:0000313" key="4">
    <source>
        <dbReference type="EMBL" id="GIE71437.1"/>
    </source>
</evidence>
<sequence length="119" mass="12340">MTGSFAVSKHDDGAGVIRLAVRGEIDDEVSDALAEIVANAAAQPGVTMLVIDLEKVRFLAAAGIRALLEGRAAALQHGRAYQVVNPRGVVHGVLATTGLLSLFQTAVRRAPASRARLGS</sequence>
<dbReference type="PANTHER" id="PTHR33495">
    <property type="entry name" value="ANTI-SIGMA FACTOR ANTAGONIST TM_1081-RELATED-RELATED"/>
    <property type="match status" value="1"/>
</dbReference>
<keyword evidence="5" id="KW-1185">Reference proteome</keyword>